<dbReference type="Proteomes" id="UP000295620">
    <property type="component" value="Unassembled WGS sequence"/>
</dbReference>
<organism evidence="7 8">
    <name type="scientific">Pedobacter metabolipauper</name>
    <dbReference type="NCBI Taxonomy" id="425513"/>
    <lineage>
        <taxon>Bacteria</taxon>
        <taxon>Pseudomonadati</taxon>
        <taxon>Bacteroidota</taxon>
        <taxon>Sphingobacteriia</taxon>
        <taxon>Sphingobacteriales</taxon>
        <taxon>Sphingobacteriaceae</taxon>
        <taxon>Pedobacter</taxon>
    </lineage>
</organism>
<evidence type="ECO:0000313" key="8">
    <source>
        <dbReference type="Proteomes" id="UP000295620"/>
    </source>
</evidence>
<dbReference type="AlphaFoldDB" id="A0A4R6T0B6"/>
<evidence type="ECO:0000259" key="5">
    <source>
        <dbReference type="Pfam" id="PF00370"/>
    </source>
</evidence>
<protein>
    <submittedName>
        <fullName evidence="7">Gluconate kinase (FGGY family)</fullName>
    </submittedName>
</protein>
<keyword evidence="2 4" id="KW-0808">Transferase</keyword>
<dbReference type="GO" id="GO:0005975">
    <property type="term" value="P:carbohydrate metabolic process"/>
    <property type="evidence" value="ECO:0007669"/>
    <property type="project" value="InterPro"/>
</dbReference>
<dbReference type="OrthoDB" id="9805576at2"/>
<evidence type="ECO:0000313" key="7">
    <source>
        <dbReference type="EMBL" id="TDQ11795.1"/>
    </source>
</evidence>
<dbReference type="GO" id="GO:0016301">
    <property type="term" value="F:kinase activity"/>
    <property type="evidence" value="ECO:0007669"/>
    <property type="project" value="UniProtKB-KW"/>
</dbReference>
<dbReference type="RefSeq" id="WP_133574837.1">
    <property type="nucleotide sequence ID" value="NZ_SNYC01000003.1"/>
</dbReference>
<dbReference type="PANTHER" id="PTHR43095">
    <property type="entry name" value="SUGAR KINASE"/>
    <property type="match status" value="1"/>
</dbReference>
<dbReference type="PROSITE" id="PS00445">
    <property type="entry name" value="FGGY_KINASES_2"/>
    <property type="match status" value="1"/>
</dbReference>
<feature type="domain" description="Carbohydrate kinase FGGY C-terminal" evidence="6">
    <location>
        <begin position="253"/>
        <end position="441"/>
    </location>
</feature>
<dbReference type="InterPro" id="IPR000577">
    <property type="entry name" value="Carb_kinase_FGGY"/>
</dbReference>
<proteinExistence type="inferred from homology"/>
<dbReference type="PIRSF" id="PIRSF000538">
    <property type="entry name" value="GlpK"/>
    <property type="match status" value="1"/>
</dbReference>
<dbReference type="InterPro" id="IPR043129">
    <property type="entry name" value="ATPase_NBD"/>
</dbReference>
<dbReference type="CDD" id="cd07770">
    <property type="entry name" value="ASKHA_NBD_FGGY_GntK"/>
    <property type="match status" value="1"/>
</dbReference>
<evidence type="ECO:0000256" key="3">
    <source>
        <dbReference type="ARBA" id="ARBA00022777"/>
    </source>
</evidence>
<keyword evidence="3 4" id="KW-0418">Kinase</keyword>
<dbReference type="InterPro" id="IPR050406">
    <property type="entry name" value="FGGY_Carb_Kinase"/>
</dbReference>
<evidence type="ECO:0000256" key="1">
    <source>
        <dbReference type="ARBA" id="ARBA00009156"/>
    </source>
</evidence>
<dbReference type="PANTHER" id="PTHR43095:SF2">
    <property type="entry name" value="GLUCONOKINASE"/>
    <property type="match status" value="1"/>
</dbReference>
<dbReference type="GO" id="GO:0016773">
    <property type="term" value="F:phosphotransferase activity, alcohol group as acceptor"/>
    <property type="evidence" value="ECO:0007669"/>
    <property type="project" value="InterPro"/>
</dbReference>
<dbReference type="Gene3D" id="3.30.420.40">
    <property type="match status" value="2"/>
</dbReference>
<dbReference type="Pfam" id="PF02782">
    <property type="entry name" value="FGGY_C"/>
    <property type="match status" value="1"/>
</dbReference>
<evidence type="ECO:0000259" key="6">
    <source>
        <dbReference type="Pfam" id="PF02782"/>
    </source>
</evidence>
<comment type="similarity">
    <text evidence="1 4">Belongs to the FGGY kinase family.</text>
</comment>
<dbReference type="EMBL" id="SNYC01000003">
    <property type="protein sequence ID" value="TDQ11795.1"/>
    <property type="molecule type" value="Genomic_DNA"/>
</dbReference>
<accession>A0A4R6T0B6</accession>
<gene>
    <name evidence="7" type="ORF">ATK78_0923</name>
</gene>
<keyword evidence="8" id="KW-1185">Reference proteome</keyword>
<reference evidence="7 8" key="1">
    <citation type="submission" date="2019-03" db="EMBL/GenBank/DDBJ databases">
        <title>Genomic Encyclopedia of Archaeal and Bacterial Type Strains, Phase II (KMG-II): from individual species to whole genera.</title>
        <authorList>
            <person name="Goeker M."/>
        </authorList>
    </citation>
    <scope>NUCLEOTIDE SEQUENCE [LARGE SCALE GENOMIC DNA]</scope>
    <source>
        <strain evidence="7 8">DSM 19035</strain>
    </source>
</reference>
<evidence type="ECO:0000256" key="4">
    <source>
        <dbReference type="RuleBase" id="RU003733"/>
    </source>
</evidence>
<dbReference type="InterPro" id="IPR018484">
    <property type="entry name" value="FGGY_N"/>
</dbReference>
<sequence length="491" mass="53584">MKYVLGVDIGTGSVKAVAVDLEGNSLETTQVMYGYESLKPGYHEQDADQIWTAFKACLEELLKKMTLQPIAIGLSSAMHSLVAVDEAGNALAPMMTWADARSSEIAVKLRSSAQGQAIYKVTGTPLHAMSPLCKLIWISEHEPELFLKTHKFIGIKEFIWYKIFKEFEIDHSIASCTGLFDVTGRMWYTGALSAAGITEQQLSSPVATSYQRITVEPHDGLGFLEAGIPFIIGASDGCLANLGSRAVRPGAAVMTIGTSGAVRIASTYPLPNEQAMTFSYILDEETFICGGPINNGGIALQWWLKTAVEQELKSSDYDELFHQIETVPAGSEGLIFLPYLTGERAPIWDSESCGAFFGVKLIHRKAHFSRAVLEGICYAMKDVFDAVAESAPSIDTVYINGGFTRSAVWTQLLADLTGKRLVLLETADASAIGAAFLTMKAVGELDKYPDAKHLNSKTIEPNPVRTALYSRNFSIFKKLYSSLKETMHEIS</sequence>
<comment type="caution">
    <text evidence="7">The sequence shown here is derived from an EMBL/GenBank/DDBJ whole genome shotgun (WGS) entry which is preliminary data.</text>
</comment>
<dbReference type="InterPro" id="IPR018485">
    <property type="entry name" value="FGGY_C"/>
</dbReference>
<dbReference type="PROSITE" id="PS00933">
    <property type="entry name" value="FGGY_KINASES_1"/>
    <property type="match status" value="1"/>
</dbReference>
<feature type="domain" description="Carbohydrate kinase FGGY N-terminal" evidence="5">
    <location>
        <begin position="3"/>
        <end position="243"/>
    </location>
</feature>
<dbReference type="Pfam" id="PF00370">
    <property type="entry name" value="FGGY_N"/>
    <property type="match status" value="1"/>
</dbReference>
<name>A0A4R6T0B6_9SPHI</name>
<evidence type="ECO:0000256" key="2">
    <source>
        <dbReference type="ARBA" id="ARBA00022679"/>
    </source>
</evidence>
<dbReference type="InterPro" id="IPR018483">
    <property type="entry name" value="Carb_kinase_FGGY_CS"/>
</dbReference>
<dbReference type="SUPFAM" id="SSF53067">
    <property type="entry name" value="Actin-like ATPase domain"/>
    <property type="match status" value="2"/>
</dbReference>